<name>A0A3B1BC94_9ZZZZ</name>
<organism evidence="3">
    <name type="scientific">hydrothermal vent metagenome</name>
    <dbReference type="NCBI Taxonomy" id="652676"/>
    <lineage>
        <taxon>unclassified sequences</taxon>
        <taxon>metagenomes</taxon>
        <taxon>ecological metagenomes</taxon>
    </lineage>
</organism>
<feature type="coiled-coil region" evidence="1">
    <location>
        <begin position="202"/>
        <end position="229"/>
    </location>
</feature>
<dbReference type="Gene3D" id="3.30.1050.10">
    <property type="entry name" value="SCP2 sterol-binding domain"/>
    <property type="match status" value="1"/>
</dbReference>
<dbReference type="SUPFAM" id="SSF55718">
    <property type="entry name" value="SCP-like"/>
    <property type="match status" value="1"/>
</dbReference>
<reference evidence="3" key="1">
    <citation type="submission" date="2018-06" db="EMBL/GenBank/DDBJ databases">
        <authorList>
            <person name="Zhirakovskaya E."/>
        </authorList>
    </citation>
    <scope>NUCLEOTIDE SEQUENCE</scope>
</reference>
<keyword evidence="1" id="KW-0175">Coiled coil</keyword>
<dbReference type="AlphaFoldDB" id="A0A3B1BC94"/>
<protein>
    <recommendedName>
        <fullName evidence="2">SCP2 domain-containing protein</fullName>
    </recommendedName>
</protein>
<accession>A0A3B1BC94</accession>
<sequence>MSLEPDNHNANDAFSPLLMAGLMIKPLPKAPLNRWLQYTAGHIQKNHPAILARLEQIAGTVFLIRPTDFPHDFRLTIQKNHMSCQIEDEFMGLADVTICGPLLSLMDMMDGKLDGDALFFSRHLTIEGNTTALLTLRNAVDSDDIDLRAEIIASFGLLAGPAKAVLNVGERLYQNLSRNMGLIGKAITLPLSKRCEGLEYDNQNLRNRIDHLDKILTKTQKRLQSLSRKTKI</sequence>
<evidence type="ECO:0000256" key="1">
    <source>
        <dbReference type="SAM" id="Coils"/>
    </source>
</evidence>
<evidence type="ECO:0000259" key="2">
    <source>
        <dbReference type="Pfam" id="PF02036"/>
    </source>
</evidence>
<feature type="domain" description="SCP2" evidence="2">
    <location>
        <begin position="43"/>
        <end position="140"/>
    </location>
</feature>
<dbReference type="InterPro" id="IPR036527">
    <property type="entry name" value="SCP2_sterol-bd_dom_sf"/>
</dbReference>
<gene>
    <name evidence="3" type="ORF">MNBD_ALPHA03-1834</name>
</gene>
<proteinExistence type="predicted"/>
<dbReference type="Pfam" id="PF02036">
    <property type="entry name" value="SCP2"/>
    <property type="match status" value="1"/>
</dbReference>
<dbReference type="InterPro" id="IPR003033">
    <property type="entry name" value="SCP2_sterol-bd_dom"/>
</dbReference>
<dbReference type="EMBL" id="UOFW01000229">
    <property type="protein sequence ID" value="VAX08000.1"/>
    <property type="molecule type" value="Genomic_DNA"/>
</dbReference>
<evidence type="ECO:0000313" key="3">
    <source>
        <dbReference type="EMBL" id="VAX08000.1"/>
    </source>
</evidence>